<name>A0AAN8ZPK6_9MAGN</name>
<dbReference type="InterPro" id="IPR008721">
    <property type="entry name" value="ORC6_cyclin_first"/>
</dbReference>
<dbReference type="GO" id="GO:0005664">
    <property type="term" value="C:nuclear origin of replication recognition complex"/>
    <property type="evidence" value="ECO:0007669"/>
    <property type="project" value="InterPro"/>
</dbReference>
<keyword evidence="8" id="KW-1185">Reference proteome</keyword>
<dbReference type="Pfam" id="PF05460">
    <property type="entry name" value="ORC6"/>
    <property type="match status" value="1"/>
</dbReference>
<reference evidence="7 8" key="1">
    <citation type="submission" date="2023-12" db="EMBL/GenBank/DDBJ databases">
        <title>A high-quality genome assembly for Dillenia turbinata (Dilleniales).</title>
        <authorList>
            <person name="Chanderbali A."/>
        </authorList>
    </citation>
    <scope>NUCLEOTIDE SEQUENCE [LARGE SCALE GENOMIC DNA]</scope>
    <source>
        <strain evidence="7">LSX21</strain>
        <tissue evidence="7">Leaf</tissue>
    </source>
</reference>
<organism evidence="7 8">
    <name type="scientific">Dillenia turbinata</name>
    <dbReference type="NCBI Taxonomy" id="194707"/>
    <lineage>
        <taxon>Eukaryota</taxon>
        <taxon>Viridiplantae</taxon>
        <taxon>Streptophyta</taxon>
        <taxon>Embryophyta</taxon>
        <taxon>Tracheophyta</taxon>
        <taxon>Spermatophyta</taxon>
        <taxon>Magnoliopsida</taxon>
        <taxon>eudicotyledons</taxon>
        <taxon>Gunneridae</taxon>
        <taxon>Pentapetalae</taxon>
        <taxon>Dilleniales</taxon>
        <taxon>Dilleniaceae</taxon>
        <taxon>Dillenia</taxon>
    </lineage>
</organism>
<evidence type="ECO:0000259" key="6">
    <source>
        <dbReference type="Pfam" id="PF05460"/>
    </source>
</evidence>
<evidence type="ECO:0000256" key="2">
    <source>
        <dbReference type="ARBA" id="ARBA00010840"/>
    </source>
</evidence>
<evidence type="ECO:0000256" key="4">
    <source>
        <dbReference type="ARBA" id="ARBA00023125"/>
    </source>
</evidence>
<comment type="caution">
    <text evidence="7">The sequence shown here is derived from an EMBL/GenBank/DDBJ whole genome shotgun (WGS) entry which is preliminary data.</text>
</comment>
<comment type="subcellular location">
    <subcellularLocation>
        <location evidence="1">Nucleus</location>
    </subcellularLocation>
</comment>
<dbReference type="GO" id="GO:0006270">
    <property type="term" value="P:DNA replication initiation"/>
    <property type="evidence" value="ECO:0007669"/>
    <property type="project" value="TreeGrafter"/>
</dbReference>
<dbReference type="GO" id="GO:0003677">
    <property type="term" value="F:DNA binding"/>
    <property type="evidence" value="ECO:0007669"/>
    <property type="project" value="UniProtKB-KW"/>
</dbReference>
<evidence type="ECO:0000313" key="7">
    <source>
        <dbReference type="EMBL" id="KAK6944987.1"/>
    </source>
</evidence>
<keyword evidence="3" id="KW-0235">DNA replication</keyword>
<feature type="domain" description="ORC6 first cyclin-like" evidence="6">
    <location>
        <begin position="81"/>
        <end position="138"/>
    </location>
</feature>
<accession>A0AAN8ZPK6</accession>
<proteinExistence type="inferred from homology"/>
<dbReference type="PANTHER" id="PTHR13394:SF0">
    <property type="entry name" value="ORIGIN RECOGNITION COMPLEX SUBUNIT 6"/>
    <property type="match status" value="1"/>
</dbReference>
<dbReference type="PANTHER" id="PTHR13394">
    <property type="entry name" value="ORIGIN RECOGNITION COMPLEX SUBUNIT 6"/>
    <property type="match status" value="1"/>
</dbReference>
<evidence type="ECO:0000256" key="1">
    <source>
        <dbReference type="ARBA" id="ARBA00004123"/>
    </source>
</evidence>
<dbReference type="Proteomes" id="UP001370490">
    <property type="component" value="Unassembled WGS sequence"/>
</dbReference>
<dbReference type="EMBL" id="JBAMMX010000003">
    <property type="protein sequence ID" value="KAK6944987.1"/>
    <property type="molecule type" value="Genomic_DNA"/>
</dbReference>
<keyword evidence="5" id="KW-0539">Nucleus</keyword>
<dbReference type="InterPro" id="IPR020529">
    <property type="entry name" value="ORC6_met/pln"/>
</dbReference>
<evidence type="ECO:0000313" key="8">
    <source>
        <dbReference type="Proteomes" id="UP001370490"/>
    </source>
</evidence>
<protein>
    <submittedName>
        <fullName evidence="7">Origin recognition complex, subunit 6</fullName>
    </submittedName>
</protein>
<sequence length="171" mass="18849">MFFSSVLSYSLLFSDRNKLETTNGYGDRYDLKLGNKVYFEYVGIGVNTKSGIGPSSNPPVSVFGKTKATAPVKKSGWASCVGNSAIEGEVCKAIICLEITASRLYVIFHQQNSIKLSEMSEKAYNRSFNAMQNGLEVKTKLDIRELGIQFGCVRLIPLRFKSVSIIALITL</sequence>
<gene>
    <name evidence="7" type="ORF">RJ641_026089</name>
</gene>
<comment type="similarity">
    <text evidence="2">Belongs to the ORC6 family.</text>
</comment>
<evidence type="ECO:0000256" key="3">
    <source>
        <dbReference type="ARBA" id="ARBA00022705"/>
    </source>
</evidence>
<keyword evidence="4" id="KW-0238">DNA-binding</keyword>
<dbReference type="AlphaFoldDB" id="A0AAN8ZPK6"/>
<evidence type="ECO:0000256" key="5">
    <source>
        <dbReference type="ARBA" id="ARBA00023242"/>
    </source>
</evidence>